<protein>
    <submittedName>
        <fullName evidence="8">KDO2-lipid IV(A) lauroyltransferase</fullName>
        <ecNumber evidence="8">2.3.1.241</ecNumber>
    </submittedName>
</protein>
<name>A0A7W6Q4I8_9RHOB</name>
<dbReference type="RefSeq" id="WP_025056946.1">
    <property type="nucleotide sequence ID" value="NZ_JACIFU010000002.1"/>
</dbReference>
<evidence type="ECO:0000256" key="7">
    <source>
        <dbReference type="SAM" id="Phobius"/>
    </source>
</evidence>
<evidence type="ECO:0000256" key="2">
    <source>
        <dbReference type="ARBA" id="ARBA00022475"/>
    </source>
</evidence>
<dbReference type="AlphaFoldDB" id="A0A7W6Q4I8"/>
<keyword evidence="6 8" id="KW-0012">Acyltransferase</keyword>
<dbReference type="OrthoDB" id="7855614at2"/>
<dbReference type="EMBL" id="JACIFU010000002">
    <property type="protein sequence ID" value="MBB4174249.1"/>
    <property type="molecule type" value="Genomic_DNA"/>
</dbReference>
<reference evidence="8 9" key="1">
    <citation type="submission" date="2020-08" db="EMBL/GenBank/DDBJ databases">
        <title>Genomic Encyclopedia of Type Strains, Phase IV (KMG-IV): sequencing the most valuable type-strain genomes for metagenomic binning, comparative biology and taxonomic classification.</title>
        <authorList>
            <person name="Goeker M."/>
        </authorList>
    </citation>
    <scope>NUCLEOTIDE SEQUENCE [LARGE SCALE GENOMIC DNA]</scope>
    <source>
        <strain evidence="8 9">DSM 101015</strain>
    </source>
</reference>
<evidence type="ECO:0000256" key="4">
    <source>
        <dbReference type="ARBA" id="ARBA00022679"/>
    </source>
</evidence>
<dbReference type="EC" id="2.3.1.241" evidence="8"/>
<dbReference type="GO" id="GO:0009247">
    <property type="term" value="P:glycolipid biosynthetic process"/>
    <property type="evidence" value="ECO:0007669"/>
    <property type="project" value="UniProtKB-ARBA"/>
</dbReference>
<keyword evidence="7" id="KW-1133">Transmembrane helix</keyword>
<dbReference type="InterPro" id="IPR004960">
    <property type="entry name" value="LipA_acyltrans"/>
</dbReference>
<keyword evidence="4 8" id="KW-0808">Transferase</keyword>
<evidence type="ECO:0000256" key="3">
    <source>
        <dbReference type="ARBA" id="ARBA00022519"/>
    </source>
</evidence>
<feature type="transmembrane region" description="Helical" evidence="7">
    <location>
        <begin position="31"/>
        <end position="47"/>
    </location>
</feature>
<dbReference type="Proteomes" id="UP000565745">
    <property type="component" value="Unassembled WGS sequence"/>
</dbReference>
<evidence type="ECO:0000256" key="1">
    <source>
        <dbReference type="ARBA" id="ARBA00004533"/>
    </source>
</evidence>
<dbReference type="GO" id="GO:0005886">
    <property type="term" value="C:plasma membrane"/>
    <property type="evidence" value="ECO:0007669"/>
    <property type="project" value="UniProtKB-SubCell"/>
</dbReference>
<keyword evidence="2" id="KW-1003">Cell membrane</keyword>
<evidence type="ECO:0000313" key="8">
    <source>
        <dbReference type="EMBL" id="MBB4174249.1"/>
    </source>
</evidence>
<comment type="caution">
    <text evidence="8">The sequence shown here is derived from an EMBL/GenBank/DDBJ whole genome shotgun (WGS) entry which is preliminary data.</text>
</comment>
<dbReference type="Pfam" id="PF03279">
    <property type="entry name" value="Lip_A_acyltrans"/>
    <property type="match status" value="1"/>
</dbReference>
<keyword evidence="3" id="KW-0997">Cell inner membrane</keyword>
<comment type="subcellular location">
    <subcellularLocation>
        <location evidence="1">Cell inner membrane</location>
    </subcellularLocation>
</comment>
<evidence type="ECO:0000256" key="6">
    <source>
        <dbReference type="ARBA" id="ARBA00023315"/>
    </source>
</evidence>
<keyword evidence="9" id="KW-1185">Reference proteome</keyword>
<evidence type="ECO:0000313" key="9">
    <source>
        <dbReference type="Proteomes" id="UP000565745"/>
    </source>
</evidence>
<organism evidence="8 9">
    <name type="scientific">Sulfitobacter noctilucicola</name>
    <dbReference type="NCBI Taxonomy" id="1342301"/>
    <lineage>
        <taxon>Bacteria</taxon>
        <taxon>Pseudomonadati</taxon>
        <taxon>Pseudomonadota</taxon>
        <taxon>Alphaproteobacteria</taxon>
        <taxon>Rhodobacterales</taxon>
        <taxon>Roseobacteraceae</taxon>
        <taxon>Sulfitobacter</taxon>
    </lineage>
</organism>
<sequence length="309" mass="34329">MSFTTIKDRIWVFYDAGAAWLAQRPLSVRKLGYSVFGLVLWIAYIVPRSRVRVTMMALAAHVGVGSPIRLFRKYVQGFTRGLDRIEQVRHGRTDAIDAMLDIPQKQELDHLLQHGGVLMLVPHAHATLAMGRGLSRHYPYLALVRSTANKRRAASELDIYRNLGCAFLDIQSESPTTVARRVLKALKNGQLVVAIADRLRDAPPLHHPVDQVNDLVRARSFGADVGVPGWPARFAQKARVPIVPATITQTATSISLEIGSPVTPSTDLIGTTQDWLTELERIIKSAPHEWTFALDRHWSKALLGSGDKD</sequence>
<evidence type="ECO:0000256" key="5">
    <source>
        <dbReference type="ARBA" id="ARBA00023136"/>
    </source>
</evidence>
<gene>
    <name evidence="8" type="ORF">GGR93_002022</name>
</gene>
<proteinExistence type="predicted"/>
<keyword evidence="5 7" id="KW-0472">Membrane</keyword>
<keyword evidence="7" id="KW-0812">Transmembrane</keyword>
<accession>A0A7W6Q4I8</accession>
<dbReference type="GO" id="GO:0008913">
    <property type="term" value="F:Kdo2-lipid IVA acyltransferase activity"/>
    <property type="evidence" value="ECO:0007669"/>
    <property type="project" value="UniProtKB-EC"/>
</dbReference>